<dbReference type="InterPro" id="IPR004659">
    <property type="entry name" value="RNase_E/G"/>
</dbReference>
<keyword evidence="2" id="KW-0479">Metal-binding</keyword>
<dbReference type="Proteomes" id="UP001203004">
    <property type="component" value="Unassembled WGS sequence"/>
</dbReference>
<dbReference type="InterPro" id="IPR012340">
    <property type="entry name" value="NA-bd_OB-fold"/>
</dbReference>
<comment type="caution">
    <text evidence="7">The sequence shown here is derived from an EMBL/GenBank/DDBJ whole genome shotgun (WGS) entry which is preliminary data.</text>
</comment>
<evidence type="ECO:0000256" key="5">
    <source>
        <dbReference type="ARBA" id="ARBA00022884"/>
    </source>
</evidence>
<reference evidence="7 8" key="1">
    <citation type="submission" date="2022-05" db="EMBL/GenBank/DDBJ databases">
        <title>Sporolactobacillus sp nov CPB3-1, isolated from tree bark (Mangifera indica L.).</title>
        <authorList>
            <person name="Phuengjayaem S."/>
            <person name="Tanasupawat S."/>
        </authorList>
    </citation>
    <scope>NUCLEOTIDE SEQUENCE [LARGE SCALE GENOMIC DNA]</scope>
    <source>
        <strain evidence="7 8">CPB3-1</strain>
    </source>
</reference>
<dbReference type="SUPFAM" id="SSF50249">
    <property type="entry name" value="Nucleic acid-binding proteins"/>
    <property type="match status" value="1"/>
</dbReference>
<keyword evidence="4" id="KW-0460">Magnesium</keyword>
<evidence type="ECO:0000256" key="2">
    <source>
        <dbReference type="ARBA" id="ARBA00022723"/>
    </source>
</evidence>
<keyword evidence="8" id="KW-1185">Reference proteome</keyword>
<dbReference type="Pfam" id="PF10150">
    <property type="entry name" value="RNase_E_G"/>
    <property type="match status" value="1"/>
</dbReference>
<evidence type="ECO:0000313" key="7">
    <source>
        <dbReference type="EMBL" id="MCL1630507.1"/>
    </source>
</evidence>
<organism evidence="7 8">
    <name type="scientific">Sporolactobacillus mangiferae</name>
    <dbReference type="NCBI Taxonomy" id="2940498"/>
    <lineage>
        <taxon>Bacteria</taxon>
        <taxon>Bacillati</taxon>
        <taxon>Bacillota</taxon>
        <taxon>Bacilli</taxon>
        <taxon>Bacillales</taxon>
        <taxon>Sporolactobacillaceae</taxon>
        <taxon>Sporolactobacillus</taxon>
    </lineage>
</organism>
<dbReference type="PROSITE" id="PS50126">
    <property type="entry name" value="S1"/>
    <property type="match status" value="1"/>
</dbReference>
<dbReference type="PANTHER" id="PTHR30001">
    <property type="entry name" value="RIBONUCLEASE"/>
    <property type="match status" value="1"/>
</dbReference>
<proteinExistence type="predicted"/>
<sequence>MSQTTLVLEQEADGIRAAFLENGTVVSFYFQPNSDDARVGDIYIGRVLKNRFEQIGCFIDLGGGRSGFLPHSKCGNRPPVAGERLLVQVTKERREAKVPELTDQVQIKGRLLIYLPLNHYVTVSRRISSDQCERLKKTVMEWCTSGDGAIVRTQAEGCSYNSLHEEFDVLRKKWLSILSHSDNHQGKTRIFRQFSFAMALLNENRFPSNCTVIANFPVRKEDLPPNTEFIYQPEEELFLKRKIEMEYKNALKPFVPITDGASLMIEYTDALTAIDVNSGSAAFARDREHTALEINCHAAREIAKQLRLRQIGGLIVIDFLRMEKEQSRTRLLQELKRAVSPDPCSVRVYGFTRIGLVELTRTRVRSGLRTYAQLKGKV</sequence>
<evidence type="ECO:0000256" key="1">
    <source>
        <dbReference type="ARBA" id="ARBA00001946"/>
    </source>
</evidence>
<dbReference type="RefSeq" id="WP_249095577.1">
    <property type="nucleotide sequence ID" value="NZ_JAMAST010000001.1"/>
</dbReference>
<keyword evidence="3" id="KW-0378">Hydrolase</keyword>
<evidence type="ECO:0000256" key="4">
    <source>
        <dbReference type="ARBA" id="ARBA00022842"/>
    </source>
</evidence>
<dbReference type="PANTHER" id="PTHR30001:SF0">
    <property type="entry name" value="RIBONUCLEASE G"/>
    <property type="match status" value="1"/>
</dbReference>
<gene>
    <name evidence="7" type="ORF">M3N64_00885</name>
</gene>
<evidence type="ECO:0000313" key="8">
    <source>
        <dbReference type="Proteomes" id="UP001203004"/>
    </source>
</evidence>
<evidence type="ECO:0000259" key="6">
    <source>
        <dbReference type="PROSITE" id="PS50126"/>
    </source>
</evidence>
<dbReference type="Gene3D" id="2.40.50.140">
    <property type="entry name" value="Nucleic acid-binding proteins"/>
    <property type="match status" value="1"/>
</dbReference>
<dbReference type="EMBL" id="JAMAST010000001">
    <property type="protein sequence ID" value="MCL1630507.1"/>
    <property type="molecule type" value="Genomic_DNA"/>
</dbReference>
<name>A0ABT0M6L4_9BACL</name>
<protein>
    <submittedName>
        <fullName evidence="7">Ribonuclease E/G</fullName>
    </submittedName>
</protein>
<keyword evidence="5" id="KW-0694">RNA-binding</keyword>
<feature type="domain" description="S1 motif" evidence="6">
    <location>
        <begin position="40"/>
        <end position="104"/>
    </location>
</feature>
<evidence type="ECO:0000256" key="3">
    <source>
        <dbReference type="ARBA" id="ARBA00022801"/>
    </source>
</evidence>
<dbReference type="InterPro" id="IPR003029">
    <property type="entry name" value="S1_domain"/>
</dbReference>
<accession>A0ABT0M6L4</accession>
<comment type="cofactor">
    <cofactor evidence="1">
        <name>Mg(2+)</name>
        <dbReference type="ChEBI" id="CHEBI:18420"/>
    </cofactor>
</comment>
<dbReference type="InterPro" id="IPR019307">
    <property type="entry name" value="RNA-bd_AU-1/RNase_E/G"/>
</dbReference>